<comment type="caution">
    <text evidence="3">The sequence shown here is derived from an EMBL/GenBank/DDBJ whole genome shotgun (WGS) entry which is preliminary data.</text>
</comment>
<evidence type="ECO:0000256" key="2">
    <source>
        <dbReference type="SAM" id="MobiDB-lite"/>
    </source>
</evidence>
<sequence length="554" mass="62901">MSTIVSSITKEKSLHSPIAYKSKMDNNLDKNFPSSIPRFTRSISKNFISRIPSCSNIRSKETKSSVNSPAIWKSSSPTGKTTEPNVDLARRRSETVYNERQALLRQPTNNQKKFASTTNINNSKKTNSGLVGKMVLSLENKSREIPAQSPKKHQNLPSKAQTSFSKSHHIDNYILSSENIPSSNNRNVHITQPKEKLADTEKKLLSNKISNLERKVKSLENQLKTQLMLIDDLERINNELCDESANQLQSNLDLLNETEKQDEKISKLTVENTLIIQENQKQKILISSLKNQLKITKTQNTETTNGRNINTDVQLGIREIDDILLDISKAINLVPILAQNQNEPRNIAKKDNVYNKIMSVSKNLKPKSRERFSSDSVLNQLHSTLARAKKNLKNISNNKLKNQEKLQASEPHSSKSRYTNEHIDDYAKKDILMGNAKINSTSNTSHSGTDCKGVSFEQLFKIDNLEYVDINKNIETEGPCGKCLEKFRRVIRGIKITESEECKKCNGYICSIRALLVDNDFYRSDNMQLEKKLGDAIDDHNRLVDIFNMNRISV</sequence>
<protein>
    <submittedName>
        <fullName evidence="3">Uncharacterized protein</fullName>
    </submittedName>
</protein>
<keyword evidence="4" id="KW-1185">Reference proteome</keyword>
<proteinExistence type="predicted"/>
<dbReference type="EMBL" id="MBFT01000343">
    <property type="protein sequence ID" value="PVU92855.1"/>
    <property type="molecule type" value="Genomic_DNA"/>
</dbReference>
<accession>A0A2T9YKK3</accession>
<dbReference type="Proteomes" id="UP000245699">
    <property type="component" value="Unassembled WGS sequence"/>
</dbReference>
<evidence type="ECO:0000313" key="3">
    <source>
        <dbReference type="EMBL" id="PVU92855.1"/>
    </source>
</evidence>
<gene>
    <name evidence="3" type="ORF">BB559_003555</name>
</gene>
<evidence type="ECO:0000256" key="1">
    <source>
        <dbReference type="SAM" id="Coils"/>
    </source>
</evidence>
<reference evidence="3 4" key="1">
    <citation type="journal article" date="2018" name="MBio">
        <title>Comparative Genomics Reveals the Core Gene Toolbox for the Fungus-Insect Symbiosis.</title>
        <authorList>
            <person name="Wang Y."/>
            <person name="Stata M."/>
            <person name="Wang W."/>
            <person name="Stajich J.E."/>
            <person name="White M.M."/>
            <person name="Moncalvo J.M."/>
        </authorList>
    </citation>
    <scope>NUCLEOTIDE SEQUENCE [LARGE SCALE GENOMIC DNA]</scope>
    <source>
        <strain evidence="3 4">AUS-77-4</strain>
    </source>
</reference>
<organism evidence="3 4">
    <name type="scientific">Furculomyces boomerangus</name>
    <dbReference type="NCBI Taxonomy" id="61424"/>
    <lineage>
        <taxon>Eukaryota</taxon>
        <taxon>Fungi</taxon>
        <taxon>Fungi incertae sedis</taxon>
        <taxon>Zoopagomycota</taxon>
        <taxon>Kickxellomycotina</taxon>
        <taxon>Harpellomycetes</taxon>
        <taxon>Harpellales</taxon>
        <taxon>Harpellaceae</taxon>
        <taxon>Furculomyces</taxon>
    </lineage>
</organism>
<feature type="region of interest" description="Disordered" evidence="2">
    <location>
        <begin position="392"/>
        <end position="417"/>
    </location>
</feature>
<dbReference type="AlphaFoldDB" id="A0A2T9YKK3"/>
<keyword evidence="1" id="KW-0175">Coiled coil</keyword>
<feature type="coiled-coil region" evidence="1">
    <location>
        <begin position="195"/>
        <end position="236"/>
    </location>
</feature>
<evidence type="ECO:0000313" key="4">
    <source>
        <dbReference type="Proteomes" id="UP000245699"/>
    </source>
</evidence>
<dbReference type="OrthoDB" id="5561196at2759"/>
<name>A0A2T9YKK3_9FUNG</name>